<proteinExistence type="predicted"/>
<gene>
    <name evidence="3" type="ORF">MicloDRAFT_00061880</name>
</gene>
<dbReference type="AlphaFoldDB" id="I4YNB9"/>
<dbReference type="STRING" id="864069.MicloDRAFT_00061880"/>
<feature type="chain" id="PRO_5003698214" description="Secreted protein" evidence="2">
    <location>
        <begin position="23"/>
        <end position="146"/>
    </location>
</feature>
<evidence type="ECO:0000313" key="4">
    <source>
        <dbReference type="Proteomes" id="UP000003947"/>
    </source>
</evidence>
<feature type="compositionally biased region" description="Basic residues" evidence="1">
    <location>
        <begin position="126"/>
        <end position="146"/>
    </location>
</feature>
<evidence type="ECO:0000256" key="1">
    <source>
        <dbReference type="SAM" id="MobiDB-lite"/>
    </source>
</evidence>
<name>I4YNB9_9HYPH</name>
<feature type="region of interest" description="Disordered" evidence="1">
    <location>
        <begin position="74"/>
        <end position="146"/>
    </location>
</feature>
<evidence type="ECO:0008006" key="5">
    <source>
        <dbReference type="Google" id="ProtNLM"/>
    </source>
</evidence>
<sequence length="146" mass="15933" precursor="true">MVVKLAAYGLCLILLAMPSAVRSSENLVDKREACRVEARSRIVPKGKIKVDDYRRIVQRRAAYVTQCIGRTMVARSNAPPPPRRVLDDATADAGEPVVASRLPKPRHAAERAKPSRMKAASARAGKAAKPRGAKARSPARRGKWGR</sequence>
<keyword evidence="2" id="KW-0732">Signal</keyword>
<dbReference type="PATRIC" id="fig|864069.3.peg.6623"/>
<evidence type="ECO:0000256" key="2">
    <source>
        <dbReference type="SAM" id="SignalP"/>
    </source>
</evidence>
<keyword evidence="4" id="KW-1185">Reference proteome</keyword>
<dbReference type="Proteomes" id="UP000003947">
    <property type="component" value="Unassembled WGS sequence"/>
</dbReference>
<protein>
    <recommendedName>
        <fullName evidence="5">Secreted protein</fullName>
    </recommendedName>
</protein>
<evidence type="ECO:0000313" key="3">
    <source>
        <dbReference type="EMBL" id="EIM25461.1"/>
    </source>
</evidence>
<dbReference type="HOGENOM" id="CLU_1775308_0_0_5"/>
<accession>I4YNB9</accession>
<reference evidence="3 4" key="1">
    <citation type="submission" date="2012-02" db="EMBL/GenBank/DDBJ databases">
        <title>Improved High-Quality Draft sequence of Microvirga sp. WSM3557.</title>
        <authorList>
            <consortium name="US DOE Joint Genome Institute"/>
            <person name="Lucas S."/>
            <person name="Han J."/>
            <person name="Lapidus A."/>
            <person name="Cheng J.-F."/>
            <person name="Goodwin L."/>
            <person name="Pitluck S."/>
            <person name="Peters L."/>
            <person name="Zhang X."/>
            <person name="Detter J.C."/>
            <person name="Han C."/>
            <person name="Tapia R."/>
            <person name="Land M."/>
            <person name="Hauser L."/>
            <person name="Kyrpides N."/>
            <person name="Ivanova N."/>
            <person name="Pagani I."/>
            <person name="Brau L."/>
            <person name="Yates R."/>
            <person name="O'Hara G."/>
            <person name="Rui T."/>
            <person name="Howieson J."/>
            <person name="Reeve W."/>
            <person name="Woyke T."/>
        </authorList>
    </citation>
    <scope>NUCLEOTIDE SEQUENCE [LARGE SCALE GENOMIC DNA]</scope>
    <source>
        <strain evidence="3 4">WSM3557</strain>
    </source>
</reference>
<feature type="signal peptide" evidence="2">
    <location>
        <begin position="1"/>
        <end position="22"/>
    </location>
</feature>
<organism evidence="3 4">
    <name type="scientific">Microvirga lotononidis</name>
    <dbReference type="NCBI Taxonomy" id="864069"/>
    <lineage>
        <taxon>Bacteria</taxon>
        <taxon>Pseudomonadati</taxon>
        <taxon>Pseudomonadota</taxon>
        <taxon>Alphaproteobacteria</taxon>
        <taxon>Hyphomicrobiales</taxon>
        <taxon>Methylobacteriaceae</taxon>
        <taxon>Microvirga</taxon>
    </lineage>
</organism>
<dbReference type="EMBL" id="JH660647">
    <property type="protein sequence ID" value="EIM25461.1"/>
    <property type="molecule type" value="Genomic_DNA"/>
</dbReference>
<dbReference type="OrthoDB" id="8021458at2"/>
<dbReference type="RefSeq" id="WP_009493920.1">
    <property type="nucleotide sequence ID" value="NZ_CP141048.1"/>
</dbReference>